<name>A0A7G2IVP9_CITFR</name>
<dbReference type="AntiFam" id="ANF00065">
    <property type="entry name" value="Translation of REP sequence"/>
</dbReference>
<evidence type="ECO:0000313" key="1">
    <source>
        <dbReference type="EMBL" id="CDL41238.1"/>
    </source>
</evidence>
<protein>
    <submittedName>
        <fullName evidence="1">Uncharacterized protein</fullName>
    </submittedName>
</protein>
<organism evidence="1 2">
    <name type="scientific">Citrobacter freundii</name>
    <dbReference type="NCBI Taxonomy" id="546"/>
    <lineage>
        <taxon>Bacteria</taxon>
        <taxon>Pseudomonadati</taxon>
        <taxon>Pseudomonadota</taxon>
        <taxon>Gammaproteobacteria</taxon>
        <taxon>Enterobacterales</taxon>
        <taxon>Enterobacteriaceae</taxon>
        <taxon>Citrobacter</taxon>
        <taxon>Citrobacter freundii complex</taxon>
    </lineage>
</organism>
<sequence length="49" mass="5031">MQALSLLPDSGVNALSGLQPHFPVSLISVALSGGRQKKSPSQEGLMIIG</sequence>
<dbReference type="Proteomes" id="UP000019194">
    <property type="component" value="Unassembled WGS sequence"/>
</dbReference>
<dbReference type="EMBL" id="CBWP010000082">
    <property type="protein sequence ID" value="CDL41238.1"/>
    <property type="molecule type" value="Genomic_DNA"/>
</dbReference>
<evidence type="ECO:0000313" key="2">
    <source>
        <dbReference type="Proteomes" id="UP000019194"/>
    </source>
</evidence>
<comment type="caution">
    <text evidence="1">The sequence shown here is derived from an EMBL/GenBank/DDBJ whole genome shotgun (WGS) entry which is preliminary data.</text>
</comment>
<dbReference type="AlphaFoldDB" id="A0A7G2IVP9"/>
<proteinExistence type="predicted"/>
<reference evidence="1 2" key="1">
    <citation type="submission" date="2013-10" db="EMBL/GenBank/DDBJ databases">
        <title>Antibiotic resistance diversity of beta-lactamase producers in the General Hospital Vienna.</title>
        <authorList>
            <person name="Barisic I."/>
            <person name="Mitteregger D."/>
            <person name="Hirschl A.M."/>
            <person name="Noehammer C."/>
            <person name="Wiesinger-Mayr H."/>
        </authorList>
    </citation>
    <scope>NUCLEOTIDE SEQUENCE [LARGE SCALE GENOMIC DNA]</scope>
    <source>
        <strain evidence="1 2">ISC11</strain>
    </source>
</reference>
<accession>A0A7G2IVP9</accession>